<gene>
    <name evidence="1" type="primary">Cep192_1</name>
    <name evidence="1" type="ORF">EUDELE_R11925</name>
</gene>
<name>A0A7K7UWN3_EUDEL</name>
<reference evidence="1 2" key="1">
    <citation type="submission" date="2019-09" db="EMBL/GenBank/DDBJ databases">
        <title>Bird 10,000 Genomes (B10K) Project - Family phase.</title>
        <authorList>
            <person name="Zhang G."/>
        </authorList>
    </citation>
    <scope>NUCLEOTIDE SEQUENCE [LARGE SCALE GENOMIC DNA]</scope>
    <source>
        <strain evidence="1">B10K-LSUMZ-16893</strain>
    </source>
</reference>
<dbReference type="GO" id="GO:0000242">
    <property type="term" value="C:pericentriolar material"/>
    <property type="evidence" value="ECO:0007669"/>
    <property type="project" value="TreeGrafter"/>
</dbReference>
<keyword evidence="2" id="KW-1185">Reference proteome</keyword>
<dbReference type="InterPro" id="IPR039103">
    <property type="entry name" value="Spd-2/CEP192"/>
</dbReference>
<dbReference type="AlphaFoldDB" id="A0A7K7UWN3"/>
<dbReference type="PANTHER" id="PTHR16029:SF11">
    <property type="entry name" value="CENTROSOMAL PROTEIN OF 192 KDA"/>
    <property type="match status" value="1"/>
</dbReference>
<dbReference type="GO" id="GO:0019901">
    <property type="term" value="F:protein kinase binding"/>
    <property type="evidence" value="ECO:0007669"/>
    <property type="project" value="TreeGrafter"/>
</dbReference>
<proteinExistence type="predicted"/>
<evidence type="ECO:0000313" key="2">
    <source>
        <dbReference type="Proteomes" id="UP000533954"/>
    </source>
</evidence>
<dbReference type="GO" id="GO:0090307">
    <property type="term" value="P:mitotic spindle assembly"/>
    <property type="evidence" value="ECO:0007669"/>
    <property type="project" value="TreeGrafter"/>
</dbReference>
<sequence length="262" mass="28474">MEDVGNIADETLPSFLGLSLSGGAGGALGNVTLASNPGLPVAASTVARSKTGGDNRLSDVQASYLDEGRHSLASGSPHSIQSDPDPMRRFALSFRDDMEVVTQIKEPQLTCASPKESRSVHGEEEWNVMEHSNHSHDTLVELLPLERLEDLSTGICFLPDSKNSKVGTFEPSEKLREGEILSEHLSASLSSFLENEKLSSIASLAGDSTDDDIDDEEFFDNQLEAYFEQLVPPEMARGERSMQELSECCTTLKLSEDDLIQV</sequence>
<feature type="non-terminal residue" evidence="1">
    <location>
        <position position="1"/>
    </location>
</feature>
<accession>A0A7K7UWN3</accession>
<feature type="non-terminal residue" evidence="1">
    <location>
        <position position="262"/>
    </location>
</feature>
<dbReference type="OrthoDB" id="67059at2759"/>
<dbReference type="GO" id="GO:0051298">
    <property type="term" value="P:centrosome duplication"/>
    <property type="evidence" value="ECO:0007669"/>
    <property type="project" value="InterPro"/>
</dbReference>
<dbReference type="Proteomes" id="UP000533954">
    <property type="component" value="Unassembled WGS sequence"/>
</dbReference>
<protein>
    <submittedName>
        <fullName evidence="1">CE192 protein</fullName>
    </submittedName>
</protein>
<dbReference type="InterPro" id="IPR057665">
    <property type="entry name" value="CEP192_PLK4_bind"/>
</dbReference>
<dbReference type="Pfam" id="PF25765">
    <property type="entry name" value="PLK4_bind_CEP192"/>
    <property type="match status" value="1"/>
</dbReference>
<dbReference type="EMBL" id="VZSX01000019">
    <property type="protein sequence ID" value="NXA33560.1"/>
    <property type="molecule type" value="Genomic_DNA"/>
</dbReference>
<dbReference type="GO" id="GO:0071539">
    <property type="term" value="P:protein localization to centrosome"/>
    <property type="evidence" value="ECO:0007669"/>
    <property type="project" value="InterPro"/>
</dbReference>
<dbReference type="GO" id="GO:0090222">
    <property type="term" value="P:centrosome-templated microtubule nucleation"/>
    <property type="evidence" value="ECO:0007669"/>
    <property type="project" value="InterPro"/>
</dbReference>
<organism evidence="1 2">
    <name type="scientific">Eudromia elegans</name>
    <name type="common">Elegant crested-tinamou</name>
    <dbReference type="NCBI Taxonomy" id="8805"/>
    <lineage>
        <taxon>Eukaryota</taxon>
        <taxon>Metazoa</taxon>
        <taxon>Chordata</taxon>
        <taxon>Craniata</taxon>
        <taxon>Vertebrata</taxon>
        <taxon>Euteleostomi</taxon>
        <taxon>Archelosauria</taxon>
        <taxon>Archosauria</taxon>
        <taxon>Dinosauria</taxon>
        <taxon>Saurischia</taxon>
        <taxon>Theropoda</taxon>
        <taxon>Coelurosauria</taxon>
        <taxon>Aves</taxon>
        <taxon>Palaeognathae</taxon>
        <taxon>Tinamiformes</taxon>
        <taxon>Tinamidae</taxon>
        <taxon>Eudromia</taxon>
    </lineage>
</organism>
<comment type="caution">
    <text evidence="1">The sequence shown here is derived from an EMBL/GenBank/DDBJ whole genome shotgun (WGS) entry which is preliminary data.</text>
</comment>
<dbReference type="GO" id="GO:0005737">
    <property type="term" value="C:cytoplasm"/>
    <property type="evidence" value="ECO:0007669"/>
    <property type="project" value="TreeGrafter"/>
</dbReference>
<dbReference type="GO" id="GO:0005814">
    <property type="term" value="C:centriole"/>
    <property type="evidence" value="ECO:0007669"/>
    <property type="project" value="TreeGrafter"/>
</dbReference>
<evidence type="ECO:0000313" key="1">
    <source>
        <dbReference type="EMBL" id="NXA33560.1"/>
    </source>
</evidence>
<dbReference type="PANTHER" id="PTHR16029">
    <property type="entry name" value="CENTROSOMAL PROTEIN OF 192 KDA"/>
    <property type="match status" value="1"/>
</dbReference>